<accession>A0A645J871</accession>
<reference evidence="1" key="1">
    <citation type="submission" date="2019-08" db="EMBL/GenBank/DDBJ databases">
        <authorList>
            <person name="Kucharzyk K."/>
            <person name="Murdoch R.W."/>
            <person name="Higgins S."/>
            <person name="Loffler F."/>
        </authorList>
    </citation>
    <scope>NUCLEOTIDE SEQUENCE</scope>
</reference>
<sequence>MLFEQAEAAGHSIHLVAQAFVAFRHVGDGVWIVIDAWPEVFEQHFVVEFER</sequence>
<dbReference type="AlphaFoldDB" id="A0A645J871"/>
<gene>
    <name evidence="1" type="ORF">SDC9_207543</name>
</gene>
<evidence type="ECO:0000313" key="1">
    <source>
        <dbReference type="EMBL" id="MPN59821.1"/>
    </source>
</evidence>
<comment type="caution">
    <text evidence="1">The sequence shown here is derived from an EMBL/GenBank/DDBJ whole genome shotgun (WGS) entry which is preliminary data.</text>
</comment>
<protein>
    <submittedName>
        <fullName evidence="1">Uncharacterized protein</fullName>
    </submittedName>
</protein>
<dbReference type="EMBL" id="VSSQ01134275">
    <property type="protein sequence ID" value="MPN59821.1"/>
    <property type="molecule type" value="Genomic_DNA"/>
</dbReference>
<organism evidence="1">
    <name type="scientific">bioreactor metagenome</name>
    <dbReference type="NCBI Taxonomy" id="1076179"/>
    <lineage>
        <taxon>unclassified sequences</taxon>
        <taxon>metagenomes</taxon>
        <taxon>ecological metagenomes</taxon>
    </lineage>
</organism>
<proteinExistence type="predicted"/>
<name>A0A645J871_9ZZZZ</name>